<accession>A0A2U3KF80</accession>
<dbReference type="NCBIfam" id="TIGR01430">
    <property type="entry name" value="aden_deam"/>
    <property type="match status" value="1"/>
</dbReference>
<dbReference type="InterPro" id="IPR006330">
    <property type="entry name" value="Ado/ade_deaminase"/>
</dbReference>
<protein>
    <submittedName>
        <fullName evidence="7">Adenosine deaminase</fullName>
        <ecNumber evidence="7">3.5.4.4</ecNumber>
    </submittedName>
</protein>
<evidence type="ECO:0000256" key="3">
    <source>
        <dbReference type="ARBA" id="ARBA00022723"/>
    </source>
</evidence>
<sequence length="339" mass="37932">MLPLESPRPSAFILSLPKAELHLHLEGTIDPATLLELRKRHGKESTLAEVESLYQYEDFAGFLVAFKGITEDLQTAADYELITYRLMEKLKAENVLHAEVYVSVGVNLWRKQDFAAIFEGLERGRERGERDFGISLLWIFDAVRHFGPEKAQSVAELAVRYQGRSVVGFGIGGDEAKAGPELFREVYAYASENGLRLTAHAGESAGPESVWGALNLRAERIGHGLTAWHDPELVEELSRRQVPVEICITSNLRTGVCSTLAEHPVRRYFDQGIMVTLNSDDPAMFGTTLAREYQLAQDAFGFTDEHLRELARNSFEASFLPAEKKLQFLNLFDSVAARS</sequence>
<dbReference type="InterPro" id="IPR001365">
    <property type="entry name" value="A_deaminase_dom"/>
</dbReference>
<feature type="domain" description="Adenosine deaminase" evidence="6">
    <location>
        <begin position="17"/>
        <end position="332"/>
    </location>
</feature>
<dbReference type="PANTHER" id="PTHR43114">
    <property type="entry name" value="ADENINE DEAMINASE"/>
    <property type="match status" value="1"/>
</dbReference>
<dbReference type="GO" id="GO:0046872">
    <property type="term" value="F:metal ion binding"/>
    <property type="evidence" value="ECO:0007669"/>
    <property type="project" value="UniProtKB-KW"/>
</dbReference>
<reference evidence="8" key="1">
    <citation type="submission" date="2018-02" db="EMBL/GenBank/DDBJ databases">
        <authorList>
            <person name="Hausmann B."/>
        </authorList>
    </citation>
    <scope>NUCLEOTIDE SEQUENCE [LARGE SCALE GENOMIC DNA]</scope>
    <source>
        <strain evidence="8">Peat soil MAG SbA1</strain>
    </source>
</reference>
<gene>
    <name evidence="7" type="ORF">SBA1_1920002</name>
</gene>
<proteinExistence type="inferred from homology"/>
<keyword evidence="3" id="KW-0479">Metal-binding</keyword>
<dbReference type="GO" id="GO:0016814">
    <property type="term" value="F:hydrolase activity, acting on carbon-nitrogen (but not peptide) bonds, in cyclic amidines"/>
    <property type="evidence" value="ECO:0007669"/>
    <property type="project" value="UniProtKB-ARBA"/>
</dbReference>
<dbReference type="EMBL" id="OMOD01000104">
    <property type="protein sequence ID" value="SPF38286.1"/>
    <property type="molecule type" value="Genomic_DNA"/>
</dbReference>
<evidence type="ECO:0000313" key="7">
    <source>
        <dbReference type="EMBL" id="SPF38286.1"/>
    </source>
</evidence>
<comment type="cofactor">
    <cofactor evidence="1">
        <name>Zn(2+)</name>
        <dbReference type="ChEBI" id="CHEBI:29105"/>
    </cofactor>
</comment>
<evidence type="ECO:0000313" key="8">
    <source>
        <dbReference type="Proteomes" id="UP000238701"/>
    </source>
</evidence>
<keyword evidence="5" id="KW-0862">Zinc</keyword>
<organism evidence="7 8">
    <name type="scientific">Candidatus Sulfotelmatobacter kueseliae</name>
    <dbReference type="NCBI Taxonomy" id="2042962"/>
    <lineage>
        <taxon>Bacteria</taxon>
        <taxon>Pseudomonadati</taxon>
        <taxon>Acidobacteriota</taxon>
        <taxon>Terriglobia</taxon>
        <taxon>Terriglobales</taxon>
        <taxon>Candidatus Korobacteraceae</taxon>
        <taxon>Candidatus Sulfotelmatobacter</taxon>
    </lineage>
</organism>
<comment type="similarity">
    <text evidence="2">Belongs to the metallo-dependent hydrolases superfamily. Adenosine and AMP deaminases family.</text>
</comment>
<evidence type="ECO:0000256" key="2">
    <source>
        <dbReference type="ARBA" id="ARBA00006676"/>
    </source>
</evidence>
<evidence type="ECO:0000256" key="4">
    <source>
        <dbReference type="ARBA" id="ARBA00022801"/>
    </source>
</evidence>
<name>A0A2U3KF80_9BACT</name>
<evidence type="ECO:0000256" key="5">
    <source>
        <dbReference type="ARBA" id="ARBA00022833"/>
    </source>
</evidence>
<dbReference type="Proteomes" id="UP000238701">
    <property type="component" value="Unassembled WGS sequence"/>
</dbReference>
<evidence type="ECO:0000259" key="6">
    <source>
        <dbReference type="Pfam" id="PF00962"/>
    </source>
</evidence>
<dbReference type="AlphaFoldDB" id="A0A2U3KF80"/>
<dbReference type="Pfam" id="PF00962">
    <property type="entry name" value="A_deaminase"/>
    <property type="match status" value="1"/>
</dbReference>
<dbReference type="PANTHER" id="PTHR43114:SF6">
    <property type="entry name" value="ADENINE DEAMINASE"/>
    <property type="match status" value="1"/>
</dbReference>
<evidence type="ECO:0000256" key="1">
    <source>
        <dbReference type="ARBA" id="ARBA00001947"/>
    </source>
</evidence>
<dbReference type="GO" id="GO:0019239">
    <property type="term" value="F:deaminase activity"/>
    <property type="evidence" value="ECO:0007669"/>
    <property type="project" value="InterPro"/>
</dbReference>
<dbReference type="EC" id="3.5.4.4" evidence="7"/>
<dbReference type="SUPFAM" id="SSF51556">
    <property type="entry name" value="Metallo-dependent hydrolases"/>
    <property type="match status" value="1"/>
</dbReference>
<keyword evidence="4 7" id="KW-0378">Hydrolase</keyword>
<dbReference type="Gene3D" id="3.20.20.140">
    <property type="entry name" value="Metal-dependent hydrolases"/>
    <property type="match status" value="1"/>
</dbReference>
<dbReference type="InterPro" id="IPR032466">
    <property type="entry name" value="Metal_Hydrolase"/>
</dbReference>